<evidence type="ECO:0000313" key="1">
    <source>
        <dbReference type="EMBL" id="VEP13327.1"/>
    </source>
</evidence>
<reference evidence="1 2" key="1">
    <citation type="submission" date="2019-01" db="EMBL/GenBank/DDBJ databases">
        <authorList>
            <person name="Brito A."/>
        </authorList>
    </citation>
    <scope>NUCLEOTIDE SEQUENCE [LARGE SCALE GENOMIC DNA]</scope>
    <source>
        <strain evidence="1">1</strain>
    </source>
</reference>
<proteinExistence type="predicted"/>
<keyword evidence="2" id="KW-1185">Reference proteome</keyword>
<dbReference type="EMBL" id="CAACVJ010000106">
    <property type="protein sequence ID" value="VEP13327.1"/>
    <property type="molecule type" value="Genomic_DNA"/>
</dbReference>
<name>A0A563VPX7_9CYAN</name>
<gene>
    <name evidence="1" type="ORF">H1P_1940013</name>
</gene>
<dbReference type="Proteomes" id="UP000320055">
    <property type="component" value="Unassembled WGS sequence"/>
</dbReference>
<dbReference type="AlphaFoldDB" id="A0A563VPX7"/>
<evidence type="ECO:0000313" key="2">
    <source>
        <dbReference type="Proteomes" id="UP000320055"/>
    </source>
</evidence>
<sequence length="26" mass="3077">MQSEVKGLQIENRQIIKQVFKEDNSD</sequence>
<protein>
    <submittedName>
        <fullName evidence="1">Uncharacterized protein</fullName>
    </submittedName>
</protein>
<accession>A0A563VPX7</accession>
<organism evidence="1 2">
    <name type="scientific">Hyella patelloides LEGE 07179</name>
    <dbReference type="NCBI Taxonomy" id="945734"/>
    <lineage>
        <taxon>Bacteria</taxon>
        <taxon>Bacillati</taxon>
        <taxon>Cyanobacteriota</taxon>
        <taxon>Cyanophyceae</taxon>
        <taxon>Pleurocapsales</taxon>
        <taxon>Hyellaceae</taxon>
        <taxon>Hyella</taxon>
    </lineage>
</organism>